<dbReference type="RefSeq" id="WP_137733553.1">
    <property type="nucleotide sequence ID" value="NZ_BJCL01000007.1"/>
</dbReference>
<feature type="domain" description="Succinylglutamate desuccinylase/Aspartoacylase catalytic" evidence="5">
    <location>
        <begin position="31"/>
        <end position="204"/>
    </location>
</feature>
<dbReference type="InterPro" id="IPR055438">
    <property type="entry name" value="AstE_AspA_cat"/>
</dbReference>
<dbReference type="SUPFAM" id="SSF53187">
    <property type="entry name" value="Zn-dependent exopeptidases"/>
    <property type="match status" value="1"/>
</dbReference>
<dbReference type="AlphaFoldDB" id="A0A480AQB7"/>
<evidence type="ECO:0000313" key="6">
    <source>
        <dbReference type="EMBL" id="GCL63809.1"/>
    </source>
</evidence>
<dbReference type="Proteomes" id="UP000301751">
    <property type="component" value="Unassembled WGS sequence"/>
</dbReference>
<organism evidence="6 7">
    <name type="scientific">Pseudaquabacterium pictum</name>
    <dbReference type="NCBI Taxonomy" id="2315236"/>
    <lineage>
        <taxon>Bacteria</taxon>
        <taxon>Pseudomonadati</taxon>
        <taxon>Pseudomonadota</taxon>
        <taxon>Betaproteobacteria</taxon>
        <taxon>Burkholderiales</taxon>
        <taxon>Sphaerotilaceae</taxon>
        <taxon>Pseudaquabacterium</taxon>
    </lineage>
</organism>
<dbReference type="GO" id="GO:0046872">
    <property type="term" value="F:metal ion binding"/>
    <property type="evidence" value="ECO:0007669"/>
    <property type="project" value="UniProtKB-KW"/>
</dbReference>
<keyword evidence="3" id="KW-0378">Hydrolase</keyword>
<accession>A0A480AQB7</accession>
<proteinExistence type="predicted"/>
<evidence type="ECO:0000313" key="7">
    <source>
        <dbReference type="Proteomes" id="UP000301751"/>
    </source>
</evidence>
<gene>
    <name evidence="6" type="ORF">AQPW35_28900</name>
</gene>
<dbReference type="CDD" id="cd06250">
    <property type="entry name" value="M14_PaAOTO_like"/>
    <property type="match status" value="1"/>
</dbReference>
<dbReference type="PANTHER" id="PTHR37326">
    <property type="entry name" value="BLL3975 PROTEIN"/>
    <property type="match status" value="1"/>
</dbReference>
<evidence type="ECO:0000256" key="4">
    <source>
        <dbReference type="ARBA" id="ARBA00022833"/>
    </source>
</evidence>
<dbReference type="InterPro" id="IPR053138">
    <property type="entry name" value="N-alpha-Ac-DABA_deacetylase"/>
</dbReference>
<dbReference type="PANTHER" id="PTHR37326:SF1">
    <property type="entry name" value="BLL3975 PROTEIN"/>
    <property type="match status" value="1"/>
</dbReference>
<dbReference type="GO" id="GO:0016788">
    <property type="term" value="F:hydrolase activity, acting on ester bonds"/>
    <property type="evidence" value="ECO:0007669"/>
    <property type="project" value="InterPro"/>
</dbReference>
<keyword evidence="4" id="KW-0862">Zinc</keyword>
<dbReference type="EMBL" id="BJCL01000007">
    <property type="protein sequence ID" value="GCL63809.1"/>
    <property type="molecule type" value="Genomic_DNA"/>
</dbReference>
<comment type="cofactor">
    <cofactor evidence="1">
        <name>Zn(2+)</name>
        <dbReference type="ChEBI" id="CHEBI:29105"/>
    </cofactor>
</comment>
<keyword evidence="2" id="KW-0479">Metal-binding</keyword>
<evidence type="ECO:0000256" key="2">
    <source>
        <dbReference type="ARBA" id="ARBA00022723"/>
    </source>
</evidence>
<dbReference type="OrthoDB" id="527673at2"/>
<evidence type="ECO:0000256" key="1">
    <source>
        <dbReference type="ARBA" id="ARBA00001947"/>
    </source>
</evidence>
<keyword evidence="7" id="KW-1185">Reference proteome</keyword>
<sequence>MHIDTIHLIPAAPGVQHRLQVLRFGPAGAARSATIQAALHADEVPAMLVAQQLRHQLAVLEDAGQLLGQIQLVPYANPLGLGQLLLGQHQGRFDLRDGGNFNRHHVDLAEAVARQVGPALGTDAATNQRLVRQALQQAADALHTHNAVQDLKHRLLQLAIGSEVVLDLHCDSEAAMHLYTLTPHAAPGSELGALLGARAVLLATESGDGPFDEACSRPWLVLADRFADRPIPLACFSATVELRGERDTGHGLAQRDAWAIIEFLRRRGLVAGTPAPLPAPRCAPTPLASSEPVTAPCAGVLVFHVEPGQEVAAGELVADIVDVDSGAHTPVRARSAGVLYARCGTRWAWPGKRLAKIAGTTLQRTGTLLSP</sequence>
<comment type="caution">
    <text evidence="6">The sequence shown here is derived from an EMBL/GenBank/DDBJ whole genome shotgun (WGS) entry which is preliminary data.</text>
</comment>
<dbReference type="Pfam" id="PF24827">
    <property type="entry name" value="AstE_AspA_cat"/>
    <property type="match status" value="1"/>
</dbReference>
<evidence type="ECO:0000259" key="5">
    <source>
        <dbReference type="Pfam" id="PF24827"/>
    </source>
</evidence>
<protein>
    <submittedName>
        <fullName evidence="6">Succinylglutamate desuccinylase/aspartoacylase</fullName>
    </submittedName>
</protein>
<reference evidence="7" key="1">
    <citation type="submission" date="2019-03" db="EMBL/GenBank/DDBJ databases">
        <title>Aquabacterium pictum sp.nov., the first bacteriochlorophyll a-containing freshwater bacterium in the genus Aquabacterium of the class Betaproteobacteria.</title>
        <authorList>
            <person name="Hirose S."/>
            <person name="Tank M."/>
            <person name="Hara E."/>
            <person name="Tamaki H."/>
            <person name="Takaichi S."/>
            <person name="Haruta S."/>
            <person name="Hanada S."/>
        </authorList>
    </citation>
    <scope>NUCLEOTIDE SEQUENCE [LARGE SCALE GENOMIC DNA]</scope>
    <source>
        <strain evidence="7">W35</strain>
    </source>
</reference>
<dbReference type="Gene3D" id="3.40.630.10">
    <property type="entry name" value="Zn peptidases"/>
    <property type="match status" value="1"/>
</dbReference>
<name>A0A480AQB7_9BURK</name>
<evidence type="ECO:0000256" key="3">
    <source>
        <dbReference type="ARBA" id="ARBA00022801"/>
    </source>
</evidence>